<dbReference type="PANTHER" id="PTHR10668:SF105">
    <property type="entry name" value="DEHYDROGENASE-RELATED"/>
    <property type="match status" value="1"/>
</dbReference>
<sequence>MSGLCCAGYLGRAGLKTLVLEARGECGAHCESCEPSIPGFLHNLHTTWMITATSPAMGDLDLERFGMEFVASDIAYAKTFSDGKNALLCADPMETAAHWEKLSGKDASLMHKVVEHFLPEIMHIQEMLHNYLFCGPSKEAEEAVGTFLDEFFRMAGLNITWAQTNAMNGFELLDLMFESEHIKTMIQSLSWISGVAPAHRGLGALGVALLGLMTGPMFPVHLLKGGSHGATHALVKAAKAYGVKILPSCPVSEILVENGAAQGVRLAEKGIYGGRTITASKVVSNLTAAPTFLNLIGAKHMKPEIAGRIERFSYDEQNLLGVYYSLSGKPQFASSRFDEAINRCAMGYFGGDDTEKMKELAASLGARRIHDPIVANWFIPTIVDSSQAPPGCHTSFVWFDVPPAPEAWKNMALDGFASWDRIKNDLADAVTDAYESYAPGFKKLILDRVVYSPLDMFRNNPSAVHGNCFGGSIRPDQFYFDRPVPGVCVGGGARTFMENLYLSNSIHPFGASWMASGYIAACEVAEDFGIRDQSWWKDKAFDWLLANGGRIQAETEVAQ</sequence>
<dbReference type="AlphaFoldDB" id="A0A1M6Z3L1"/>
<keyword evidence="6" id="KW-1185">Reference proteome</keyword>
<protein>
    <recommendedName>
        <fullName evidence="3">Pyridine nucleotide-disulfide oxidoreductase domain-containing protein 2</fullName>
    </recommendedName>
</protein>
<dbReference type="EMBL" id="FQZU01000055">
    <property type="protein sequence ID" value="SHL24965.1"/>
    <property type="molecule type" value="Genomic_DNA"/>
</dbReference>
<evidence type="ECO:0000256" key="1">
    <source>
        <dbReference type="ARBA" id="ARBA00037217"/>
    </source>
</evidence>
<accession>A0A1M6Z3L1</accession>
<evidence type="ECO:0000313" key="5">
    <source>
        <dbReference type="EMBL" id="SHL24965.1"/>
    </source>
</evidence>
<feature type="domain" description="Amine oxidase" evidence="4">
    <location>
        <begin position="1"/>
        <end position="285"/>
    </location>
</feature>
<proteinExistence type="predicted"/>
<reference evidence="6" key="1">
    <citation type="submission" date="2016-11" db="EMBL/GenBank/DDBJ databases">
        <authorList>
            <person name="Varghese N."/>
            <person name="Submissions S."/>
        </authorList>
    </citation>
    <scope>NUCLEOTIDE SEQUENCE [LARGE SCALE GENOMIC DNA]</scope>
    <source>
        <strain evidence="6">DSM 16219</strain>
    </source>
</reference>
<evidence type="ECO:0000313" key="6">
    <source>
        <dbReference type="Proteomes" id="UP000183994"/>
    </source>
</evidence>
<dbReference type="Gene3D" id="3.50.50.60">
    <property type="entry name" value="FAD/NAD(P)-binding domain"/>
    <property type="match status" value="2"/>
</dbReference>
<dbReference type="InterPro" id="IPR002937">
    <property type="entry name" value="Amino_oxidase"/>
</dbReference>
<dbReference type="STRING" id="1121393.SAMN02745216_04887"/>
<dbReference type="SUPFAM" id="SSF51905">
    <property type="entry name" value="FAD/NAD(P)-binding domain"/>
    <property type="match status" value="1"/>
</dbReference>
<name>A0A1M6Z3L1_9BACT</name>
<evidence type="ECO:0000256" key="2">
    <source>
        <dbReference type="ARBA" id="ARBA00038825"/>
    </source>
</evidence>
<dbReference type="PANTHER" id="PTHR10668">
    <property type="entry name" value="PHYTOENE DEHYDROGENASE"/>
    <property type="match status" value="1"/>
</dbReference>
<comment type="subunit">
    <text evidence="2">Interacts with COX5B; this interaction may contribute to localize PYROXD2 to the inner face of the inner mitochondrial membrane.</text>
</comment>
<dbReference type="Proteomes" id="UP000183994">
    <property type="component" value="Unassembled WGS sequence"/>
</dbReference>
<evidence type="ECO:0000256" key="3">
    <source>
        <dbReference type="ARBA" id="ARBA00040298"/>
    </source>
</evidence>
<comment type="function">
    <text evidence="1">Probable oxidoreductase that may play a role as regulator of mitochondrial function.</text>
</comment>
<dbReference type="GO" id="GO:0016491">
    <property type="term" value="F:oxidoreductase activity"/>
    <property type="evidence" value="ECO:0007669"/>
    <property type="project" value="InterPro"/>
</dbReference>
<evidence type="ECO:0000259" key="4">
    <source>
        <dbReference type="Pfam" id="PF01593"/>
    </source>
</evidence>
<gene>
    <name evidence="5" type="ORF">SAMN02745216_04887</name>
</gene>
<dbReference type="Pfam" id="PF01593">
    <property type="entry name" value="Amino_oxidase"/>
    <property type="match status" value="1"/>
</dbReference>
<organism evidence="5 6">
    <name type="scientific">Desulfatibacillum alkenivorans DSM 16219</name>
    <dbReference type="NCBI Taxonomy" id="1121393"/>
    <lineage>
        <taxon>Bacteria</taxon>
        <taxon>Pseudomonadati</taxon>
        <taxon>Thermodesulfobacteriota</taxon>
        <taxon>Desulfobacteria</taxon>
        <taxon>Desulfobacterales</taxon>
        <taxon>Desulfatibacillaceae</taxon>
        <taxon>Desulfatibacillum</taxon>
    </lineage>
</organism>
<dbReference type="InterPro" id="IPR036188">
    <property type="entry name" value="FAD/NAD-bd_sf"/>
</dbReference>